<dbReference type="EMBL" id="JALJOV010001714">
    <property type="protein sequence ID" value="KAK9842405.1"/>
    <property type="molecule type" value="Genomic_DNA"/>
</dbReference>
<keyword evidence="8" id="KW-1185">Reference proteome</keyword>
<gene>
    <name evidence="7" type="ORF">WJX84_010806</name>
</gene>
<proteinExistence type="predicted"/>
<comment type="subcellular location">
    <subcellularLocation>
        <location evidence="1">Nucleus</location>
    </subcellularLocation>
</comment>
<dbReference type="GO" id="GO:0006511">
    <property type="term" value="P:ubiquitin-dependent protein catabolic process"/>
    <property type="evidence" value="ECO:0007669"/>
    <property type="project" value="InterPro"/>
</dbReference>
<evidence type="ECO:0000256" key="1">
    <source>
        <dbReference type="ARBA" id="ARBA00004123"/>
    </source>
</evidence>
<dbReference type="PANTHER" id="PTHR13931">
    <property type="entry name" value="UBIQUITINATION FACTOR E4"/>
    <property type="match status" value="1"/>
</dbReference>
<dbReference type="GO" id="GO:0005634">
    <property type="term" value="C:nucleus"/>
    <property type="evidence" value="ECO:0007669"/>
    <property type="project" value="UniProtKB-SubCell"/>
</dbReference>
<evidence type="ECO:0000256" key="3">
    <source>
        <dbReference type="ARBA" id="ARBA00022679"/>
    </source>
</evidence>
<protein>
    <recommendedName>
        <fullName evidence="6">Ubiquitin conjugation factor E4 core domain-containing protein</fullName>
    </recommendedName>
</protein>
<evidence type="ECO:0000313" key="7">
    <source>
        <dbReference type="EMBL" id="KAK9842405.1"/>
    </source>
</evidence>
<evidence type="ECO:0000259" key="6">
    <source>
        <dbReference type="Pfam" id="PF10408"/>
    </source>
</evidence>
<dbReference type="Pfam" id="PF10408">
    <property type="entry name" value="Ufd2P_core"/>
    <property type="match status" value="2"/>
</dbReference>
<dbReference type="InterPro" id="IPR019474">
    <property type="entry name" value="Ub_conjug_fac_E4_core"/>
</dbReference>
<keyword evidence="5" id="KW-0539">Nucleus</keyword>
<feature type="domain" description="Ubiquitin conjugation factor E4 core" evidence="6">
    <location>
        <begin position="1"/>
        <end position="79"/>
    </location>
</feature>
<keyword evidence="3" id="KW-0808">Transferase</keyword>
<sequence>MKSLHLGYSNLIYTLTESLPRHMHQMRDKIKELELQLEQMKGTPQQAYIEAELKQQKRMKDRMQGGIQTARTCIGDPVLEMLVEDLAEVMGYAGTLQLRGGETMAPRMLEDLFTFLLVLMGSRDYIRNPYLHAKMSKASKFFGHCPHRMPLPSTYCPIPVFEL</sequence>
<evidence type="ECO:0000313" key="8">
    <source>
        <dbReference type="Proteomes" id="UP001485043"/>
    </source>
</evidence>
<organism evidence="7 8">
    <name type="scientific">Apatococcus fuscideae</name>
    <dbReference type="NCBI Taxonomy" id="2026836"/>
    <lineage>
        <taxon>Eukaryota</taxon>
        <taxon>Viridiplantae</taxon>
        <taxon>Chlorophyta</taxon>
        <taxon>core chlorophytes</taxon>
        <taxon>Trebouxiophyceae</taxon>
        <taxon>Chlorellales</taxon>
        <taxon>Chlorellaceae</taxon>
        <taxon>Apatococcus</taxon>
    </lineage>
</organism>
<evidence type="ECO:0000256" key="2">
    <source>
        <dbReference type="ARBA" id="ARBA00004906"/>
    </source>
</evidence>
<dbReference type="GO" id="GO:0034450">
    <property type="term" value="F:ubiquitin-ubiquitin ligase activity"/>
    <property type="evidence" value="ECO:0007669"/>
    <property type="project" value="InterPro"/>
</dbReference>
<accession>A0AAW1S9F3</accession>
<comment type="pathway">
    <text evidence="2">Protein modification; protein ubiquitination.</text>
</comment>
<dbReference type="GO" id="GO:0005737">
    <property type="term" value="C:cytoplasm"/>
    <property type="evidence" value="ECO:0007669"/>
    <property type="project" value="TreeGrafter"/>
</dbReference>
<dbReference type="PANTHER" id="PTHR13931:SF2">
    <property type="entry name" value="UBIQUITIN CONJUGATION FACTOR E4 B"/>
    <property type="match status" value="1"/>
</dbReference>
<reference evidence="7 8" key="1">
    <citation type="journal article" date="2024" name="Nat. Commun.">
        <title>Phylogenomics reveals the evolutionary origins of lichenization in chlorophyte algae.</title>
        <authorList>
            <person name="Puginier C."/>
            <person name="Libourel C."/>
            <person name="Otte J."/>
            <person name="Skaloud P."/>
            <person name="Haon M."/>
            <person name="Grisel S."/>
            <person name="Petersen M."/>
            <person name="Berrin J.G."/>
            <person name="Delaux P.M."/>
            <person name="Dal Grande F."/>
            <person name="Keller J."/>
        </authorList>
    </citation>
    <scope>NUCLEOTIDE SEQUENCE [LARGE SCALE GENOMIC DNA]</scope>
    <source>
        <strain evidence="7 8">SAG 2523</strain>
    </source>
</reference>
<comment type="caution">
    <text evidence="7">The sequence shown here is derived from an EMBL/GenBank/DDBJ whole genome shotgun (WGS) entry which is preliminary data.</text>
</comment>
<dbReference type="GO" id="GO:0000151">
    <property type="term" value="C:ubiquitin ligase complex"/>
    <property type="evidence" value="ECO:0007669"/>
    <property type="project" value="InterPro"/>
</dbReference>
<dbReference type="Proteomes" id="UP001485043">
    <property type="component" value="Unassembled WGS sequence"/>
</dbReference>
<feature type="domain" description="Ubiquitin conjugation factor E4 core" evidence="6">
    <location>
        <begin position="80"/>
        <end position="141"/>
    </location>
</feature>
<dbReference type="GO" id="GO:0000209">
    <property type="term" value="P:protein polyubiquitination"/>
    <property type="evidence" value="ECO:0007669"/>
    <property type="project" value="TreeGrafter"/>
</dbReference>
<evidence type="ECO:0000256" key="5">
    <source>
        <dbReference type="ARBA" id="ARBA00023242"/>
    </source>
</evidence>
<name>A0AAW1S9F3_9CHLO</name>
<dbReference type="GO" id="GO:0036503">
    <property type="term" value="P:ERAD pathway"/>
    <property type="evidence" value="ECO:0007669"/>
    <property type="project" value="InterPro"/>
</dbReference>
<dbReference type="InterPro" id="IPR045132">
    <property type="entry name" value="UBE4"/>
</dbReference>
<evidence type="ECO:0000256" key="4">
    <source>
        <dbReference type="ARBA" id="ARBA00022786"/>
    </source>
</evidence>
<dbReference type="AlphaFoldDB" id="A0AAW1S9F3"/>
<keyword evidence="4" id="KW-0833">Ubl conjugation pathway</keyword>